<dbReference type="Pfam" id="PF04773">
    <property type="entry name" value="FecR"/>
    <property type="match status" value="1"/>
</dbReference>
<dbReference type="InterPro" id="IPR006860">
    <property type="entry name" value="FecR"/>
</dbReference>
<dbReference type="Gene3D" id="2.60.120.1440">
    <property type="match status" value="1"/>
</dbReference>
<name>A0A2S0VNQ3_9ALTE</name>
<dbReference type="Proteomes" id="UP000244441">
    <property type="component" value="Chromosome"/>
</dbReference>
<organism evidence="2 3">
    <name type="scientific">Saccharobesus litoralis</name>
    <dbReference type="NCBI Taxonomy" id="2172099"/>
    <lineage>
        <taxon>Bacteria</taxon>
        <taxon>Pseudomonadati</taxon>
        <taxon>Pseudomonadota</taxon>
        <taxon>Gammaproteobacteria</taxon>
        <taxon>Alteromonadales</taxon>
        <taxon>Alteromonadaceae</taxon>
        <taxon>Saccharobesus</taxon>
    </lineage>
</organism>
<dbReference type="AlphaFoldDB" id="A0A2S0VNQ3"/>
<evidence type="ECO:0000313" key="3">
    <source>
        <dbReference type="Proteomes" id="UP000244441"/>
    </source>
</evidence>
<evidence type="ECO:0000259" key="1">
    <source>
        <dbReference type="Pfam" id="PF04773"/>
    </source>
</evidence>
<dbReference type="EMBL" id="CP026604">
    <property type="protein sequence ID" value="AWB65844.1"/>
    <property type="molecule type" value="Genomic_DNA"/>
</dbReference>
<dbReference type="RefSeq" id="WP_108601918.1">
    <property type="nucleotide sequence ID" value="NZ_CP026604.1"/>
</dbReference>
<keyword evidence="3" id="KW-1185">Reference proteome</keyword>
<dbReference type="OrthoDB" id="9771237at2"/>
<dbReference type="PANTHER" id="PTHR30273:SF2">
    <property type="entry name" value="PROTEIN FECR"/>
    <property type="match status" value="1"/>
</dbReference>
<dbReference type="PIRSF" id="PIRSF018266">
    <property type="entry name" value="FecR"/>
    <property type="match status" value="1"/>
</dbReference>
<dbReference type="GO" id="GO:0016989">
    <property type="term" value="F:sigma factor antagonist activity"/>
    <property type="evidence" value="ECO:0007669"/>
    <property type="project" value="TreeGrafter"/>
</dbReference>
<proteinExistence type="predicted"/>
<dbReference type="InterPro" id="IPR012373">
    <property type="entry name" value="Ferrdict_sens_TM"/>
</dbReference>
<evidence type="ECO:0000313" key="2">
    <source>
        <dbReference type="EMBL" id="AWB65844.1"/>
    </source>
</evidence>
<dbReference type="Gene3D" id="3.55.50.30">
    <property type="match status" value="1"/>
</dbReference>
<feature type="domain" description="FecR protein" evidence="1">
    <location>
        <begin position="134"/>
        <end position="225"/>
    </location>
</feature>
<dbReference type="KEGG" id="cate:C2869_05040"/>
<reference evidence="2 3" key="1">
    <citation type="submission" date="2018-01" db="EMBL/GenBank/DDBJ databases">
        <title>Genome sequence of a Cantenovulum-like bacteria.</title>
        <authorList>
            <person name="Tan W.R."/>
            <person name="Lau N.-S."/>
            <person name="Go F."/>
            <person name="Amirul A.-A.A."/>
        </authorList>
    </citation>
    <scope>NUCLEOTIDE SEQUENCE [LARGE SCALE GENOMIC DNA]</scope>
    <source>
        <strain evidence="2 3">CCB-QB4</strain>
    </source>
</reference>
<accession>A0A2S0VNQ3</accession>
<protein>
    <recommendedName>
        <fullName evidence="1">FecR protein domain-containing protein</fullName>
    </recommendedName>
</protein>
<dbReference type="PANTHER" id="PTHR30273">
    <property type="entry name" value="PERIPLASMIC SIGNAL SENSOR AND SIGMA FACTOR ACTIVATOR FECR-RELATED"/>
    <property type="match status" value="1"/>
</dbReference>
<sequence>MSNVVQFPDKHSQDQVMSQACDWISKLDRGLTEIEEQALKNWLAEQPQHLPCLLNVAEMWDKMDDLQRLSDLFPQVNLHAETQVEQTSQTTRSKATPSSWAVAASICFMLVLAGINLMGQAGPWSEQIVSTQTNYQTQVGQSNKVQLADGSQLTLNTNTFVQVRFSQNARIIELQRGEIHIDVAHDKTRPLSVLAAGKIIQAVGTAFSVQMQKNAIELIVTEGEVLVDKQEGEVDKGDRLAKSALAVTKGQKVDINRQQIEVKKNHVVDIAPAEIAVDLSWRSGNLVFRGESLEDAVAEISRYTKIKIELTADTNLRNTKVAGVFKTGDVEGLLNALQHNFAIQGKKQADGTIVLTPAA</sequence>
<gene>
    <name evidence="2" type="ORF">C2869_05040</name>
</gene>